<evidence type="ECO:0000313" key="1">
    <source>
        <dbReference type="EMBL" id="MBE4751667.1"/>
    </source>
</evidence>
<comment type="caution">
    <text evidence="1">The sequence shown here is derived from an EMBL/GenBank/DDBJ whole genome shotgun (WGS) entry which is preliminary data.</text>
</comment>
<dbReference type="InterPro" id="IPR009078">
    <property type="entry name" value="Ferritin-like_SF"/>
</dbReference>
<dbReference type="EMBL" id="JAAIYO010000009">
    <property type="protein sequence ID" value="MBE4751667.1"/>
    <property type="molecule type" value="Genomic_DNA"/>
</dbReference>
<accession>A0ABR9PUQ5</accession>
<keyword evidence="2" id="KW-1185">Reference proteome</keyword>
<dbReference type="RefSeq" id="WP_193428871.1">
    <property type="nucleotide sequence ID" value="NZ_CBCSIP010000260.1"/>
</dbReference>
<dbReference type="Proteomes" id="UP001516472">
    <property type="component" value="Unassembled WGS sequence"/>
</dbReference>
<dbReference type="SUPFAM" id="SSF47240">
    <property type="entry name" value="Ferritin-like"/>
    <property type="match status" value="1"/>
</dbReference>
<reference evidence="1 2" key="1">
    <citation type="submission" date="2020-02" db="EMBL/GenBank/DDBJ databases">
        <authorList>
            <person name="Babadi Z.K."/>
            <person name="Risdian C."/>
            <person name="Ebrahimipour G.H."/>
            <person name="Wink J."/>
        </authorList>
    </citation>
    <scope>NUCLEOTIDE SEQUENCE [LARGE SCALE GENOMIC DNA]</scope>
    <source>
        <strain evidence="1 2">ZKHCc1 1396</strain>
    </source>
</reference>
<evidence type="ECO:0000313" key="2">
    <source>
        <dbReference type="Proteomes" id="UP001516472"/>
    </source>
</evidence>
<gene>
    <name evidence="1" type="ORF">G4177_26185</name>
</gene>
<organism evidence="1 2">
    <name type="scientific">Corallococcus soli</name>
    <dbReference type="NCBI Taxonomy" id="2710757"/>
    <lineage>
        <taxon>Bacteria</taxon>
        <taxon>Pseudomonadati</taxon>
        <taxon>Myxococcota</taxon>
        <taxon>Myxococcia</taxon>
        <taxon>Myxococcales</taxon>
        <taxon>Cystobacterineae</taxon>
        <taxon>Myxococcaceae</taxon>
        <taxon>Corallococcus</taxon>
    </lineage>
</organism>
<evidence type="ECO:0008006" key="3">
    <source>
        <dbReference type="Google" id="ProtNLM"/>
    </source>
</evidence>
<protein>
    <recommendedName>
        <fullName evidence="3">Ferritin-like domain-containing protein</fullName>
    </recommendedName>
</protein>
<proteinExistence type="predicted"/>
<sequence>MSPDEDVKQGLKRTALLRTAQELEHLAHAAPAGGAVQFLQGPLARIAGALDAVAPSALRKRMSGALQSLKGAKTALFVDRLCERLSFEKTSSRLYASLLLKTHALGTYTGGPSSARLLELHNQELEHQALVREGLLRFGVPTSLRTPSGDVADSQSQALIQAVDAPGTSLLEALRATLVSELINNAGWAVLVDLAAELGPSDLEQSFREVLLAESRHLAEVTVWVTNGTYTDEASALR</sequence>
<name>A0ABR9PUQ5_9BACT</name>